<evidence type="ECO:0000259" key="3">
    <source>
        <dbReference type="Pfam" id="PF00437"/>
    </source>
</evidence>
<keyword evidence="1" id="KW-0547">Nucleotide-binding</keyword>
<protein>
    <submittedName>
        <fullName evidence="4">Unannotated protein</fullName>
    </submittedName>
</protein>
<gene>
    <name evidence="4" type="ORF">UFOPK3417_01633</name>
</gene>
<evidence type="ECO:0000313" key="4">
    <source>
        <dbReference type="EMBL" id="CAB4883722.1"/>
    </source>
</evidence>
<keyword evidence="2" id="KW-0067">ATP-binding</keyword>
<dbReference type="SUPFAM" id="SSF52540">
    <property type="entry name" value="P-loop containing nucleoside triphosphate hydrolases"/>
    <property type="match status" value="1"/>
</dbReference>
<dbReference type="PANTHER" id="PTHR30258">
    <property type="entry name" value="TYPE II SECRETION SYSTEM PROTEIN GSPE-RELATED"/>
    <property type="match status" value="1"/>
</dbReference>
<dbReference type="AlphaFoldDB" id="A0A6J7EJQ9"/>
<dbReference type="GO" id="GO:0016887">
    <property type="term" value="F:ATP hydrolysis activity"/>
    <property type="evidence" value="ECO:0007669"/>
    <property type="project" value="TreeGrafter"/>
</dbReference>
<sequence>MWNREGRNPKSQFWHGAGCTFCAGTGYRDRIGVYELLRVTPELRRLIVGWATQEELRRLAVSQGMRTLVDEALTLVENDVSTIGEVVRTLYAG</sequence>
<dbReference type="PANTHER" id="PTHR30258:SF2">
    <property type="entry name" value="COMG OPERON PROTEIN 1"/>
    <property type="match status" value="1"/>
</dbReference>
<dbReference type="Pfam" id="PF00437">
    <property type="entry name" value="T2SSE"/>
    <property type="match status" value="1"/>
</dbReference>
<evidence type="ECO:0000256" key="1">
    <source>
        <dbReference type="ARBA" id="ARBA00022741"/>
    </source>
</evidence>
<proteinExistence type="predicted"/>
<reference evidence="4" key="1">
    <citation type="submission" date="2020-05" db="EMBL/GenBank/DDBJ databases">
        <authorList>
            <person name="Chiriac C."/>
            <person name="Salcher M."/>
            <person name="Ghai R."/>
            <person name="Kavagutti S V."/>
        </authorList>
    </citation>
    <scope>NUCLEOTIDE SEQUENCE</scope>
</reference>
<dbReference type="GO" id="GO:0005886">
    <property type="term" value="C:plasma membrane"/>
    <property type="evidence" value="ECO:0007669"/>
    <property type="project" value="TreeGrafter"/>
</dbReference>
<name>A0A6J7EJQ9_9ZZZZ</name>
<evidence type="ECO:0000256" key="2">
    <source>
        <dbReference type="ARBA" id="ARBA00022840"/>
    </source>
</evidence>
<feature type="domain" description="Bacterial type II secretion system protein E" evidence="3">
    <location>
        <begin position="11"/>
        <end position="88"/>
    </location>
</feature>
<dbReference type="Gene3D" id="3.40.50.300">
    <property type="entry name" value="P-loop containing nucleotide triphosphate hydrolases"/>
    <property type="match status" value="1"/>
</dbReference>
<dbReference type="GO" id="GO:0005524">
    <property type="term" value="F:ATP binding"/>
    <property type="evidence" value="ECO:0007669"/>
    <property type="project" value="UniProtKB-KW"/>
</dbReference>
<dbReference type="EMBL" id="CAFBLR010000192">
    <property type="protein sequence ID" value="CAB4883722.1"/>
    <property type="molecule type" value="Genomic_DNA"/>
</dbReference>
<dbReference type="InterPro" id="IPR001482">
    <property type="entry name" value="T2SS/T4SS_dom"/>
</dbReference>
<organism evidence="4">
    <name type="scientific">freshwater metagenome</name>
    <dbReference type="NCBI Taxonomy" id="449393"/>
    <lineage>
        <taxon>unclassified sequences</taxon>
        <taxon>metagenomes</taxon>
        <taxon>ecological metagenomes</taxon>
    </lineage>
</organism>
<accession>A0A6J7EJQ9</accession>
<dbReference type="InterPro" id="IPR027417">
    <property type="entry name" value="P-loop_NTPase"/>
</dbReference>